<dbReference type="GO" id="GO:0008270">
    <property type="term" value="F:zinc ion binding"/>
    <property type="evidence" value="ECO:0007669"/>
    <property type="project" value="InterPro"/>
</dbReference>
<dbReference type="InterPro" id="IPR050613">
    <property type="entry name" value="Sec_Metabolite_Reg"/>
</dbReference>
<evidence type="ECO:0000313" key="7">
    <source>
        <dbReference type="Proteomes" id="UP001270362"/>
    </source>
</evidence>
<dbReference type="SUPFAM" id="SSF57701">
    <property type="entry name" value="Zn2/Cys6 DNA-binding domain"/>
    <property type="match status" value="1"/>
</dbReference>
<reference evidence="6" key="1">
    <citation type="journal article" date="2023" name="Mol. Phylogenet. Evol.">
        <title>Genome-scale phylogeny and comparative genomics of the fungal order Sordariales.</title>
        <authorList>
            <person name="Hensen N."/>
            <person name="Bonometti L."/>
            <person name="Westerberg I."/>
            <person name="Brannstrom I.O."/>
            <person name="Guillou S."/>
            <person name="Cros-Aarteil S."/>
            <person name="Calhoun S."/>
            <person name="Haridas S."/>
            <person name="Kuo A."/>
            <person name="Mondo S."/>
            <person name="Pangilinan J."/>
            <person name="Riley R."/>
            <person name="LaButti K."/>
            <person name="Andreopoulos B."/>
            <person name="Lipzen A."/>
            <person name="Chen C."/>
            <person name="Yan M."/>
            <person name="Daum C."/>
            <person name="Ng V."/>
            <person name="Clum A."/>
            <person name="Steindorff A."/>
            <person name="Ohm R.A."/>
            <person name="Martin F."/>
            <person name="Silar P."/>
            <person name="Natvig D.O."/>
            <person name="Lalanne C."/>
            <person name="Gautier V."/>
            <person name="Ament-Velasquez S.L."/>
            <person name="Kruys A."/>
            <person name="Hutchinson M.I."/>
            <person name="Powell A.J."/>
            <person name="Barry K."/>
            <person name="Miller A.N."/>
            <person name="Grigoriev I.V."/>
            <person name="Debuchy R."/>
            <person name="Gladieux P."/>
            <person name="Hiltunen Thoren M."/>
            <person name="Johannesson H."/>
        </authorList>
    </citation>
    <scope>NUCLEOTIDE SEQUENCE</scope>
    <source>
        <strain evidence="6">CBS 314.62</strain>
    </source>
</reference>
<comment type="subcellular location">
    <subcellularLocation>
        <location evidence="1">Nucleus</location>
    </subcellularLocation>
</comment>
<feature type="region of interest" description="Disordered" evidence="4">
    <location>
        <begin position="755"/>
        <end position="776"/>
    </location>
</feature>
<protein>
    <recommendedName>
        <fullName evidence="5">Zn(2)-C6 fungal-type domain-containing protein</fullName>
    </recommendedName>
</protein>
<dbReference type="GO" id="GO:0003677">
    <property type="term" value="F:DNA binding"/>
    <property type="evidence" value="ECO:0007669"/>
    <property type="project" value="InterPro"/>
</dbReference>
<gene>
    <name evidence="6" type="ORF">B0T22DRAFT_177387</name>
</gene>
<feature type="region of interest" description="Disordered" evidence="4">
    <location>
        <begin position="706"/>
        <end position="732"/>
    </location>
</feature>
<reference evidence="6" key="2">
    <citation type="submission" date="2023-06" db="EMBL/GenBank/DDBJ databases">
        <authorList>
            <consortium name="Lawrence Berkeley National Laboratory"/>
            <person name="Haridas S."/>
            <person name="Hensen N."/>
            <person name="Bonometti L."/>
            <person name="Westerberg I."/>
            <person name="Brannstrom I.O."/>
            <person name="Guillou S."/>
            <person name="Cros-Aarteil S."/>
            <person name="Calhoun S."/>
            <person name="Kuo A."/>
            <person name="Mondo S."/>
            <person name="Pangilinan J."/>
            <person name="Riley R."/>
            <person name="Labutti K."/>
            <person name="Andreopoulos B."/>
            <person name="Lipzen A."/>
            <person name="Chen C."/>
            <person name="Yanf M."/>
            <person name="Daum C."/>
            <person name="Ng V."/>
            <person name="Clum A."/>
            <person name="Steindorff A."/>
            <person name="Ohm R."/>
            <person name="Martin F."/>
            <person name="Silar P."/>
            <person name="Natvig D."/>
            <person name="Lalanne C."/>
            <person name="Gautier V."/>
            <person name="Ament-Velasquez S.L."/>
            <person name="Kruys A."/>
            <person name="Hutchinson M.I."/>
            <person name="Powell A.J."/>
            <person name="Barry K."/>
            <person name="Miller A.N."/>
            <person name="Grigoriev I.V."/>
            <person name="Debuchy R."/>
            <person name="Gladieux P."/>
            <person name="Thoren M.H."/>
            <person name="Johannesson H."/>
        </authorList>
    </citation>
    <scope>NUCLEOTIDE SEQUENCE</scope>
    <source>
        <strain evidence="6">CBS 314.62</strain>
    </source>
</reference>
<dbReference type="Gene3D" id="4.10.240.10">
    <property type="entry name" value="Zn(2)-C6 fungal-type DNA-binding domain"/>
    <property type="match status" value="1"/>
</dbReference>
<dbReference type="CDD" id="cd12148">
    <property type="entry name" value="fungal_TF_MHR"/>
    <property type="match status" value="1"/>
</dbReference>
<dbReference type="PANTHER" id="PTHR31001:SF49">
    <property type="entry name" value="ZN(II)2CYS6 TRANSCRIPTION FACTOR (EUROFUNG)"/>
    <property type="match status" value="1"/>
</dbReference>
<accession>A0AAE0XBP8</accession>
<dbReference type="InterPro" id="IPR001138">
    <property type="entry name" value="Zn2Cys6_DnaBD"/>
</dbReference>
<sequence>MNLEAGRPEDREPSGLDSSTSEHKKRNRIRFSCTTCRDKKLKCNRMSPCDQCEKRYITATCHFVPYVNARPGPVPGQPNLGNGNETRSAVHMTLTCLSHSGPSAVATLPGLRTKPPPSDSTMQARLKHLERLVQVLKSQRREIHDIPSAEPASSLPTPDSQGQNVVELKVTDYEPRCTELKKTHGVLVGDYRYVHAANWEAILEEITNLTKDLKAAEDSYGEPDQFQPVDPALYHNKNAGPVLLVGNFPNATLAEMVARMPSRHVADRLIARFFQTKDPAWMMFHIPSFIGDYDRYWDNPAAVSYTWIGLVFLMFSHAAMFCLRGDEDVPGNLGTPLEVMEAYKVLGAQCLALDDYTKPGRYKVETMLLYFGVEYLRQNEAFLGTSILLSVIIRLAMHSGFHRDPQHYPDISPLTGETRRRVWTLLVEVDRLVSFQFGLPSNINPVFYDTELPRNIHDHEMGPDTKELPQSRPETERTVVLFTIVKSRLMDAFGEITSAISQRKPILHSELVRLDKRLEAAHDSFPPDLRYRSFSLSLADPTDITMERYCLELLYQKSRTVLHRKYMGAGRVEERYVHSRRTCLDAATKTLKHQYDIHCEIQPGGRLPKDAWFLTSLSVHDFLLADMILCLEITYLNAQMKSPDASAKALEAFSTDNSSEIMSKEQLMTILRTSRSIWQTTRNVSAEANRAFLILSKMLSVTTGDDFDIGPESNDSSGAQDTVDFSQPAPSHFGLDKGSNIPSLAPSLAGSWTGISPQAPFNNTPAGSLSNSTRQDSAHFPTSWDGDFSGLGSTEITSLSVVDDVINPIFCDWTLWDNQVQNSSAEMMQIPWDSFFQTNSIFQGS</sequence>
<comment type="caution">
    <text evidence="6">The sequence shown here is derived from an EMBL/GenBank/DDBJ whole genome shotgun (WGS) entry which is preliminary data.</text>
</comment>
<dbReference type="PANTHER" id="PTHR31001">
    <property type="entry name" value="UNCHARACTERIZED TRANSCRIPTIONAL REGULATORY PROTEIN"/>
    <property type="match status" value="1"/>
</dbReference>
<organism evidence="6 7">
    <name type="scientific">Podospora appendiculata</name>
    <dbReference type="NCBI Taxonomy" id="314037"/>
    <lineage>
        <taxon>Eukaryota</taxon>
        <taxon>Fungi</taxon>
        <taxon>Dikarya</taxon>
        <taxon>Ascomycota</taxon>
        <taxon>Pezizomycotina</taxon>
        <taxon>Sordariomycetes</taxon>
        <taxon>Sordariomycetidae</taxon>
        <taxon>Sordariales</taxon>
        <taxon>Podosporaceae</taxon>
        <taxon>Podospora</taxon>
    </lineage>
</organism>
<keyword evidence="2" id="KW-0479">Metal-binding</keyword>
<feature type="compositionally biased region" description="Basic and acidic residues" evidence="4">
    <location>
        <begin position="1"/>
        <end position="14"/>
    </location>
</feature>
<feature type="compositionally biased region" description="Polar residues" evidence="4">
    <location>
        <begin position="755"/>
        <end position="775"/>
    </location>
</feature>
<dbReference type="Pfam" id="PF04082">
    <property type="entry name" value="Fungal_trans"/>
    <property type="match status" value="1"/>
</dbReference>
<dbReference type="AlphaFoldDB" id="A0AAE0XBP8"/>
<dbReference type="GO" id="GO:0006351">
    <property type="term" value="P:DNA-templated transcription"/>
    <property type="evidence" value="ECO:0007669"/>
    <property type="project" value="InterPro"/>
</dbReference>
<evidence type="ECO:0000259" key="5">
    <source>
        <dbReference type="PROSITE" id="PS50048"/>
    </source>
</evidence>
<evidence type="ECO:0000256" key="3">
    <source>
        <dbReference type="ARBA" id="ARBA00023242"/>
    </source>
</evidence>
<dbReference type="PROSITE" id="PS00463">
    <property type="entry name" value="ZN2_CY6_FUNGAL_1"/>
    <property type="match status" value="1"/>
</dbReference>
<dbReference type="InterPro" id="IPR036864">
    <property type="entry name" value="Zn2-C6_fun-type_DNA-bd_sf"/>
</dbReference>
<dbReference type="GO" id="GO:0000981">
    <property type="term" value="F:DNA-binding transcription factor activity, RNA polymerase II-specific"/>
    <property type="evidence" value="ECO:0007669"/>
    <property type="project" value="InterPro"/>
</dbReference>
<dbReference type="PROSITE" id="PS50048">
    <property type="entry name" value="ZN2_CY6_FUNGAL_2"/>
    <property type="match status" value="1"/>
</dbReference>
<proteinExistence type="predicted"/>
<dbReference type="EMBL" id="JAULSO010000002">
    <property type="protein sequence ID" value="KAK3689721.1"/>
    <property type="molecule type" value="Genomic_DNA"/>
</dbReference>
<feature type="compositionally biased region" description="Polar residues" evidence="4">
    <location>
        <begin position="713"/>
        <end position="729"/>
    </location>
</feature>
<evidence type="ECO:0000256" key="4">
    <source>
        <dbReference type="SAM" id="MobiDB-lite"/>
    </source>
</evidence>
<name>A0AAE0XBP8_9PEZI</name>
<dbReference type="SMART" id="SM00066">
    <property type="entry name" value="GAL4"/>
    <property type="match status" value="1"/>
</dbReference>
<dbReference type="CDD" id="cd00067">
    <property type="entry name" value="GAL4"/>
    <property type="match status" value="1"/>
</dbReference>
<evidence type="ECO:0000313" key="6">
    <source>
        <dbReference type="EMBL" id="KAK3689721.1"/>
    </source>
</evidence>
<keyword evidence="7" id="KW-1185">Reference proteome</keyword>
<evidence type="ECO:0000256" key="1">
    <source>
        <dbReference type="ARBA" id="ARBA00004123"/>
    </source>
</evidence>
<dbReference type="Pfam" id="PF00172">
    <property type="entry name" value="Zn_clus"/>
    <property type="match status" value="1"/>
</dbReference>
<keyword evidence="3" id="KW-0539">Nucleus</keyword>
<dbReference type="GO" id="GO:0005634">
    <property type="term" value="C:nucleus"/>
    <property type="evidence" value="ECO:0007669"/>
    <property type="project" value="UniProtKB-SubCell"/>
</dbReference>
<feature type="domain" description="Zn(2)-C6 fungal-type" evidence="5">
    <location>
        <begin position="32"/>
        <end position="63"/>
    </location>
</feature>
<dbReference type="Proteomes" id="UP001270362">
    <property type="component" value="Unassembled WGS sequence"/>
</dbReference>
<evidence type="ECO:0000256" key="2">
    <source>
        <dbReference type="ARBA" id="ARBA00022723"/>
    </source>
</evidence>
<dbReference type="SMART" id="SM00906">
    <property type="entry name" value="Fungal_trans"/>
    <property type="match status" value="1"/>
</dbReference>
<feature type="region of interest" description="Disordered" evidence="4">
    <location>
        <begin position="1"/>
        <end position="24"/>
    </location>
</feature>
<dbReference type="InterPro" id="IPR007219">
    <property type="entry name" value="XnlR_reg_dom"/>
</dbReference>